<evidence type="ECO:0000256" key="1">
    <source>
        <dbReference type="SAM" id="MobiDB-lite"/>
    </source>
</evidence>
<dbReference type="Proteomes" id="UP001162233">
    <property type="component" value="Segment"/>
</dbReference>
<dbReference type="GeneID" id="80541252"/>
<protein>
    <submittedName>
        <fullName evidence="2">Uncharacterized protein</fullName>
    </submittedName>
</protein>
<reference evidence="2" key="1">
    <citation type="journal article" date="2019" name="Viruses">
        <title>A Novel Alphabaculovirus from the Soybean Looper, Chrysodeixis includens, that Produces Tetrahedral Occlusion Bodies and Encodes Two Copies of he65.</title>
        <authorList>
            <person name="Harrison R.L."/>
            <person name="Rowley D.L."/>
            <person name="Popham H.J.R."/>
        </authorList>
    </citation>
    <scope>NUCLEOTIDE SEQUENCE</scope>
    <source>
        <strain evidence="2">ChinNPV-1</strain>
    </source>
</reference>
<feature type="compositionally biased region" description="Low complexity" evidence="1">
    <location>
        <begin position="15"/>
        <end position="26"/>
    </location>
</feature>
<evidence type="ECO:0000313" key="2">
    <source>
        <dbReference type="EMBL" id="QED40566.1"/>
    </source>
</evidence>
<name>A0A5B8YRS0_9ABAC</name>
<sequence>MNRRTSKRMSDAPLSPSSSAVTGASSFRKSKTESGTVKKKSKMAGTSSKLKEAPSVSTLSNFSETTSVPMDYEEAMTFSVTQEMENNETRLLQEQQKLLEAQINNTLDLPSVHNINVVSNLQLPATGYIPNYNQENRVIELGALNQKIIYILPPSLNQIHSTCDNIRQIQQTIDKLKSYLNRLQSNVDQNLSFSLKNYMMFEEPQENRIDYQEIMLALLREKDVNSKNFYKFSKLLHSYYIQCFDSIVPIAHVIVNVNYTRNKTKITHSITHFINLCVNYVVSSVRVLLSSSGTALSPVSQSIRAEYLEHIQETQKYITNYYTYKLVELTNTVFYKHTPDNDDNRFESHQAVLPSDHIYDIPIYVVMVSNKLNF</sequence>
<proteinExistence type="predicted"/>
<accession>A0A5B8YRS0</accession>
<dbReference type="EMBL" id="MK746083">
    <property type="protein sequence ID" value="QED40566.1"/>
    <property type="molecule type" value="Genomic_DNA"/>
</dbReference>
<organism evidence="2 3">
    <name type="scientific">Chrysodeixis includens nucleopolyhedrovirus</name>
    <dbReference type="NCBI Taxonomy" id="1207438"/>
    <lineage>
        <taxon>Viruses</taxon>
        <taxon>Viruses incertae sedis</taxon>
        <taxon>Naldaviricetes</taxon>
        <taxon>Lefavirales</taxon>
        <taxon>Baculoviridae</taxon>
        <taxon>Alphabaculovirus</taxon>
        <taxon>Alphabaculovirus chrincludentis</taxon>
        <taxon>Alphabaculovirus alterchrincludentis</taxon>
    </lineage>
</organism>
<keyword evidence="3" id="KW-1185">Reference proteome</keyword>
<dbReference type="RefSeq" id="YP_010802482.1">
    <property type="nucleotide sequence ID" value="NC_077025.1"/>
</dbReference>
<feature type="region of interest" description="Disordered" evidence="1">
    <location>
        <begin position="1"/>
        <end position="63"/>
    </location>
</feature>
<dbReference type="KEGG" id="vg:80541252"/>
<evidence type="ECO:0000313" key="3">
    <source>
        <dbReference type="Proteomes" id="UP001162233"/>
    </source>
</evidence>